<evidence type="ECO:0000313" key="4">
    <source>
        <dbReference type="Proteomes" id="UP000233469"/>
    </source>
</evidence>
<feature type="coiled-coil region" evidence="1">
    <location>
        <begin position="106"/>
        <end position="140"/>
    </location>
</feature>
<evidence type="ECO:0000256" key="1">
    <source>
        <dbReference type="SAM" id="Coils"/>
    </source>
</evidence>
<dbReference type="EMBL" id="LLXL01001827">
    <property type="protein sequence ID" value="PKK62730.1"/>
    <property type="molecule type" value="Genomic_DNA"/>
</dbReference>
<keyword evidence="1" id="KW-0175">Coiled coil</keyword>
<reference evidence="3 4" key="2">
    <citation type="submission" date="2017-10" db="EMBL/GenBank/DDBJ databases">
        <title>Extensive intraspecific genome diversity in a model arbuscular mycorrhizal fungus.</title>
        <authorList>
            <person name="Chen E.C.H."/>
            <person name="Morin E."/>
            <person name="Baudet D."/>
            <person name="Noel J."/>
            <person name="Ndikumana S."/>
            <person name="Charron P."/>
            <person name="St-Onge C."/>
            <person name="Giorgi J."/>
            <person name="Grigoriev I.V."/>
            <person name="Roux C."/>
            <person name="Martin F.M."/>
            <person name="Corradi N."/>
        </authorList>
    </citation>
    <scope>NUCLEOTIDE SEQUENCE [LARGE SCALE GENOMIC DNA]</scope>
    <source>
        <strain evidence="3 4">C2</strain>
    </source>
</reference>
<dbReference type="AlphaFoldDB" id="A0A2N1MM65"/>
<name>A0A2N1MM65_9GLOM</name>
<evidence type="ECO:0000313" key="3">
    <source>
        <dbReference type="EMBL" id="PKK62730.1"/>
    </source>
</evidence>
<organism evidence="3 4">
    <name type="scientific">Rhizophagus irregularis</name>
    <dbReference type="NCBI Taxonomy" id="588596"/>
    <lineage>
        <taxon>Eukaryota</taxon>
        <taxon>Fungi</taxon>
        <taxon>Fungi incertae sedis</taxon>
        <taxon>Mucoromycota</taxon>
        <taxon>Glomeromycotina</taxon>
        <taxon>Glomeromycetes</taxon>
        <taxon>Glomerales</taxon>
        <taxon>Glomeraceae</taxon>
        <taxon>Rhizophagus</taxon>
    </lineage>
</organism>
<proteinExistence type="predicted"/>
<reference evidence="3 4" key="1">
    <citation type="submission" date="2016-04" db="EMBL/GenBank/DDBJ databases">
        <title>Genome analyses suggest a sexual origin of heterokaryosis in a supposedly ancient asexual fungus.</title>
        <authorList>
            <person name="Ropars J."/>
            <person name="Sedzielewska K."/>
            <person name="Noel J."/>
            <person name="Charron P."/>
            <person name="Farinelli L."/>
            <person name="Marton T."/>
            <person name="Kruger M."/>
            <person name="Pelin A."/>
            <person name="Brachmann A."/>
            <person name="Corradi N."/>
        </authorList>
    </citation>
    <scope>NUCLEOTIDE SEQUENCE [LARGE SCALE GENOMIC DNA]</scope>
    <source>
        <strain evidence="3 4">C2</strain>
    </source>
</reference>
<gene>
    <name evidence="3" type="ORF">RhiirC2_813981</name>
</gene>
<comment type="caution">
    <text evidence="3">The sequence shown here is derived from an EMBL/GenBank/DDBJ whole genome shotgun (WGS) entry which is preliminary data.</text>
</comment>
<feature type="region of interest" description="Disordered" evidence="2">
    <location>
        <begin position="38"/>
        <end position="62"/>
    </location>
</feature>
<dbReference type="VEuPathDB" id="FungiDB:FUN_003393"/>
<sequence length="212" mass="25408">MVSNCLKQLIYHVLTKKSQSIRVFLIMKINEDFNKIQQQRSNNSKNNNNNRNSNINHQQQHQWYQNQRYGNNRPPQENNRRYLKEMIDTSSPVITPIIDNNALQDIVKLKEQMRQVELHIKDLEDQLLGQRKEIENFKQFIKETSAHNEYMSNSMDKMYQLQQNMAHNESIKDSKMTEILMELKGINRNNNQNVHTQEENFQLKEVNIQHLN</sequence>
<evidence type="ECO:0000256" key="2">
    <source>
        <dbReference type="SAM" id="MobiDB-lite"/>
    </source>
</evidence>
<accession>A0A2N1MM65</accession>
<protein>
    <submittedName>
        <fullName evidence="3">Uncharacterized protein</fullName>
    </submittedName>
</protein>
<dbReference type="Proteomes" id="UP000233469">
    <property type="component" value="Unassembled WGS sequence"/>
</dbReference>